<evidence type="ECO:0000313" key="5">
    <source>
        <dbReference type="Proteomes" id="UP000694557"/>
    </source>
</evidence>
<dbReference type="PANTHER" id="PTHR23317">
    <property type="entry name" value="DEDICATOR OF CYTOKINESIS DOCK"/>
    <property type="match status" value="1"/>
</dbReference>
<dbReference type="GeneTree" id="ENSGT00940000155876"/>
<gene>
    <name evidence="4" type="primary">DOCK8</name>
    <name evidence="4" type="synonym">LOC109896121</name>
</gene>
<dbReference type="AlphaFoldDB" id="A0A8C7N605"/>
<dbReference type="Pfam" id="PF11878">
    <property type="entry name" value="DOCK_C-D_N"/>
    <property type="match status" value="1"/>
</dbReference>
<evidence type="ECO:0000256" key="1">
    <source>
        <dbReference type="PROSITE-ProRule" id="PRU00983"/>
    </source>
</evidence>
<dbReference type="GO" id="GO:0031252">
    <property type="term" value="C:cell leading edge"/>
    <property type="evidence" value="ECO:0007669"/>
    <property type="project" value="TreeGrafter"/>
</dbReference>
<accession>A0A8C7N605</accession>
<protein>
    <submittedName>
        <fullName evidence="4">Dedicator of cytokinesis 8</fullName>
    </submittedName>
</protein>
<dbReference type="InterPro" id="IPR035892">
    <property type="entry name" value="C2_domain_sf"/>
</dbReference>
<keyword evidence="5" id="KW-1185">Reference proteome</keyword>
<evidence type="ECO:0000256" key="2">
    <source>
        <dbReference type="SAM" id="MobiDB-lite"/>
    </source>
</evidence>
<reference evidence="4" key="2">
    <citation type="submission" date="2025-09" db="UniProtKB">
        <authorList>
            <consortium name="Ensembl"/>
        </authorList>
    </citation>
    <scope>IDENTIFICATION</scope>
</reference>
<evidence type="ECO:0000259" key="3">
    <source>
        <dbReference type="PROSITE" id="PS51650"/>
    </source>
</evidence>
<dbReference type="InterPro" id="IPR026791">
    <property type="entry name" value="DOCK"/>
</dbReference>
<dbReference type="GO" id="GO:1903905">
    <property type="term" value="P:positive regulation of establishment of T cell polarity"/>
    <property type="evidence" value="ECO:0007669"/>
    <property type="project" value="TreeGrafter"/>
</dbReference>
<name>A0A8C7N605_ONCKI</name>
<reference evidence="4" key="1">
    <citation type="submission" date="2025-08" db="UniProtKB">
        <authorList>
            <consortium name="Ensembl"/>
        </authorList>
    </citation>
    <scope>IDENTIFICATION</scope>
</reference>
<comment type="similarity">
    <text evidence="1">Belongs to the DOCK family.</text>
</comment>
<dbReference type="GO" id="GO:2000406">
    <property type="term" value="P:positive regulation of T cell migration"/>
    <property type="evidence" value="ECO:0007669"/>
    <property type="project" value="TreeGrafter"/>
</dbReference>
<organism evidence="4 5">
    <name type="scientific">Oncorhynchus kisutch</name>
    <name type="common">Coho salmon</name>
    <name type="synonym">Salmo kisutch</name>
    <dbReference type="NCBI Taxonomy" id="8019"/>
    <lineage>
        <taxon>Eukaryota</taxon>
        <taxon>Metazoa</taxon>
        <taxon>Chordata</taxon>
        <taxon>Craniata</taxon>
        <taxon>Vertebrata</taxon>
        <taxon>Euteleostomi</taxon>
        <taxon>Actinopterygii</taxon>
        <taxon>Neopterygii</taxon>
        <taxon>Teleostei</taxon>
        <taxon>Protacanthopterygii</taxon>
        <taxon>Salmoniformes</taxon>
        <taxon>Salmonidae</taxon>
        <taxon>Salmoninae</taxon>
        <taxon>Oncorhynchus</taxon>
    </lineage>
</organism>
<dbReference type="Proteomes" id="UP000694557">
    <property type="component" value="Unassembled WGS sequence"/>
</dbReference>
<dbReference type="Ensembl" id="ENSOKIT00005110795.1">
    <property type="protein sequence ID" value="ENSOKIP00005103361.1"/>
    <property type="gene ID" value="ENSOKIG00005044659.1"/>
</dbReference>
<feature type="compositionally biased region" description="Basic and acidic residues" evidence="2">
    <location>
        <begin position="389"/>
        <end position="404"/>
    </location>
</feature>
<feature type="domain" description="C2 DOCK-type" evidence="3">
    <location>
        <begin position="515"/>
        <end position="580"/>
    </location>
</feature>
<feature type="region of interest" description="Disordered" evidence="2">
    <location>
        <begin position="375"/>
        <end position="404"/>
    </location>
</feature>
<dbReference type="InterPro" id="IPR027007">
    <property type="entry name" value="C2_DOCK-type_domain"/>
</dbReference>
<evidence type="ECO:0000313" key="4">
    <source>
        <dbReference type="Ensembl" id="ENSOKIP00005103361.1"/>
    </source>
</evidence>
<proteinExistence type="inferred from homology"/>
<dbReference type="PROSITE" id="PS51650">
    <property type="entry name" value="C2_DOCK"/>
    <property type="match status" value="1"/>
</dbReference>
<dbReference type="Gene3D" id="2.60.40.150">
    <property type="entry name" value="C2 domain"/>
    <property type="match status" value="1"/>
</dbReference>
<sequence>MLAHVDSNASHGCQVGWMSFGWRTILNSHRKLLSMKNPAALQFLTQTSPQSYDAVEPLDLEEFLMSQLRSGDSALMQELGDFPDDDLEVELVEKECRTVRHSVPEEGVELDSHVRDCVQSYTQPWLMSLLLQVKSPSLAVLSDDSSRTLTSSDFDLRSGLTPDPRVEGLLHFSNHDDLDRFNQEARQVNRHPELFALYPPADEEDAVEIRPIPDCPKEHMGDRIIIRCQAIKFEIDVEPLFATLALYDLREKKKISENFYCDLNSDQFKGFLKPHTPQTDHSTLSRAAIFSITYPSPDIYLVIKIEKVLQQGEISDCAEPYMVMKETDSAKNKEKLEKLRNQSEMFCQRLGRYRMPFAWATVNIMNVISTATLDRDTTDSDSLNGKSSSLEKRGQLPRRNSERFGTMEDQCNMSAFKPATITISTFCKQEGDRLSDEDLFKFLADIKKFSSLQRRIKTIPGTIRLDVTPVHDNPVACLSTELIPVKPLAEKNVRPVKEVLEFPSSEVYVPHSTYRNLLYVYPQRLNFVNRLTSGGRNITIKIQFMSGEDPSCVMPVSFSLSIQGLYWHGKHVLTLPKQVR</sequence>
<dbReference type="PANTHER" id="PTHR23317:SF74">
    <property type="entry name" value="DEDICATOR OF CYTOKINESIS PROTEIN 8"/>
    <property type="match status" value="1"/>
</dbReference>
<dbReference type="GO" id="GO:0007264">
    <property type="term" value="P:small GTPase-mediated signal transduction"/>
    <property type="evidence" value="ECO:0007669"/>
    <property type="project" value="InterPro"/>
</dbReference>
<dbReference type="GO" id="GO:0005085">
    <property type="term" value="F:guanyl-nucleotide exchange factor activity"/>
    <property type="evidence" value="ECO:0007669"/>
    <property type="project" value="InterPro"/>
</dbReference>
<dbReference type="InterPro" id="IPR021816">
    <property type="entry name" value="DOCK_C/D_N"/>
</dbReference>